<reference evidence="2 3" key="1">
    <citation type="journal article" date="2005" name="Nucleic Acids Res.">
        <title>Genomic blueprint of Hahella chejuensis, a marine microbe producing an algicidal agent.</title>
        <authorList>
            <person name="Jeong H."/>
            <person name="Yim J.H."/>
            <person name="Lee C."/>
            <person name="Choi S.-H."/>
            <person name="Park Y.K."/>
            <person name="Yoon S.H."/>
            <person name="Hur C.-G."/>
            <person name="Kang H.-Y."/>
            <person name="Kim D."/>
            <person name="Lee H.H."/>
            <person name="Park K.H."/>
            <person name="Park S.-H."/>
            <person name="Park H.-S."/>
            <person name="Lee H.K."/>
            <person name="Oh T.K."/>
            <person name="Kim J.F."/>
        </authorList>
    </citation>
    <scope>NUCLEOTIDE SEQUENCE [LARGE SCALE GENOMIC DNA]</scope>
    <source>
        <strain evidence="2 3">KCTC 2396</strain>
    </source>
</reference>
<dbReference type="SUPFAM" id="SSF53474">
    <property type="entry name" value="alpha/beta-Hydrolases"/>
    <property type="match status" value="1"/>
</dbReference>
<dbReference type="Gene3D" id="3.40.50.1820">
    <property type="entry name" value="alpha/beta hydrolase"/>
    <property type="match status" value="1"/>
</dbReference>
<dbReference type="Pfam" id="PF00561">
    <property type="entry name" value="Abhydrolase_1"/>
    <property type="match status" value="1"/>
</dbReference>
<dbReference type="InterPro" id="IPR000073">
    <property type="entry name" value="AB_hydrolase_1"/>
</dbReference>
<dbReference type="GO" id="GO:0016746">
    <property type="term" value="F:acyltransferase activity"/>
    <property type="evidence" value="ECO:0007669"/>
    <property type="project" value="UniProtKB-KW"/>
</dbReference>
<dbReference type="Proteomes" id="UP000000238">
    <property type="component" value="Chromosome"/>
</dbReference>
<dbReference type="KEGG" id="hch:HCH_04438"/>
<keyword evidence="3" id="KW-1185">Reference proteome</keyword>
<organism evidence="2 3">
    <name type="scientific">Hahella chejuensis (strain KCTC 2396)</name>
    <dbReference type="NCBI Taxonomy" id="349521"/>
    <lineage>
        <taxon>Bacteria</taxon>
        <taxon>Pseudomonadati</taxon>
        <taxon>Pseudomonadota</taxon>
        <taxon>Gammaproteobacteria</taxon>
        <taxon>Oceanospirillales</taxon>
        <taxon>Hahellaceae</taxon>
        <taxon>Hahella</taxon>
    </lineage>
</organism>
<evidence type="ECO:0000313" key="2">
    <source>
        <dbReference type="EMBL" id="ABC31142.1"/>
    </source>
</evidence>
<dbReference type="AlphaFoldDB" id="Q2SDY2"/>
<dbReference type="OrthoDB" id="6117067at2"/>
<keyword evidence="2" id="KW-0378">Hydrolase</keyword>
<proteinExistence type="predicted"/>
<dbReference type="STRING" id="349521.HCH_04438"/>
<accession>Q2SDY2</accession>
<feature type="domain" description="AB hydrolase-1" evidence="1">
    <location>
        <begin position="15"/>
        <end position="249"/>
    </location>
</feature>
<protein>
    <submittedName>
        <fullName evidence="2">Predicted Hydrolase or acyltransferase (Alpha/beta hydrolase superfamily)</fullName>
    </submittedName>
</protein>
<dbReference type="RefSeq" id="WP_011398209.1">
    <property type="nucleotide sequence ID" value="NC_007645.1"/>
</dbReference>
<dbReference type="eggNOG" id="COG0596">
    <property type="taxonomic scope" value="Bacteria"/>
</dbReference>
<dbReference type="PANTHER" id="PTHR43798">
    <property type="entry name" value="MONOACYLGLYCEROL LIPASE"/>
    <property type="match status" value="1"/>
</dbReference>
<evidence type="ECO:0000259" key="1">
    <source>
        <dbReference type="Pfam" id="PF00561"/>
    </source>
</evidence>
<dbReference type="HOGENOM" id="CLU_020336_43_1_6"/>
<name>Q2SDY2_HAHCH</name>
<keyword evidence="2" id="KW-0012">Acyltransferase</keyword>
<sequence>MQSLTGYKISGDGQPILLLHSSMSSKAQWKMLTSQLQDNYRTLAVDLWGYGEAPYPTHLAEHFSLQDEVERVVAVLAQTVGNSAPVHVVGHSYGAATALRFATQHSERVLSLTIYEPVAFHLLSREEPAFLEIAEVVKKLEETIAQNDEMGATQQFIDYWSGPGAFKRYPADIRNALSGQIRKVALDFKALIEEPTRLEDYADFTFSTYLMAGEQSPLSSRRISERLRESLPNLEFKQTPWGHMAPITHVADINELILARFMD</sequence>
<keyword evidence="2" id="KW-0808">Transferase</keyword>
<dbReference type="EMBL" id="CP000155">
    <property type="protein sequence ID" value="ABC31142.1"/>
    <property type="molecule type" value="Genomic_DNA"/>
</dbReference>
<evidence type="ECO:0000313" key="3">
    <source>
        <dbReference type="Proteomes" id="UP000000238"/>
    </source>
</evidence>
<dbReference type="ESTHER" id="hahch-q2sdy2">
    <property type="family name" value="6_AlphaBeta_hydrolase"/>
</dbReference>
<dbReference type="PRINTS" id="PR00111">
    <property type="entry name" value="ABHYDROLASE"/>
</dbReference>
<dbReference type="InterPro" id="IPR029058">
    <property type="entry name" value="AB_hydrolase_fold"/>
</dbReference>
<dbReference type="GO" id="GO:0016787">
    <property type="term" value="F:hydrolase activity"/>
    <property type="evidence" value="ECO:0007669"/>
    <property type="project" value="UniProtKB-KW"/>
</dbReference>
<gene>
    <name evidence="2" type="ordered locus">HCH_04438</name>
</gene>
<dbReference type="InterPro" id="IPR050266">
    <property type="entry name" value="AB_hydrolase_sf"/>
</dbReference>